<keyword evidence="1" id="KW-0472">Membrane</keyword>
<name>A0A1F4VC26_UNCKA</name>
<evidence type="ECO:0000256" key="1">
    <source>
        <dbReference type="SAM" id="Phobius"/>
    </source>
</evidence>
<dbReference type="EMBL" id="MEVI01000004">
    <property type="protein sequence ID" value="OGC54811.1"/>
    <property type="molecule type" value="Genomic_DNA"/>
</dbReference>
<protein>
    <submittedName>
        <fullName evidence="2">Uncharacterized protein</fullName>
    </submittedName>
</protein>
<organism evidence="2 3">
    <name type="scientific">candidate division WWE3 bacterium RIFCSPLOWO2_01_FULL_41_18</name>
    <dbReference type="NCBI Taxonomy" id="1802625"/>
    <lineage>
        <taxon>Bacteria</taxon>
        <taxon>Katanobacteria</taxon>
    </lineage>
</organism>
<gene>
    <name evidence="2" type="ORF">A3A78_05035</name>
</gene>
<dbReference type="Proteomes" id="UP000176504">
    <property type="component" value="Unassembled WGS sequence"/>
</dbReference>
<keyword evidence="1" id="KW-1133">Transmembrane helix</keyword>
<evidence type="ECO:0000313" key="2">
    <source>
        <dbReference type="EMBL" id="OGC54811.1"/>
    </source>
</evidence>
<proteinExistence type="predicted"/>
<sequence length="643" mass="71507">MPTLHNILKANKEKGAVHIFLFVCGVILVAAILAVIVAAIFIFKKIPFESLLKPKDEVGKKGLNEVSDTNRVRGTAGEESPYGEIKEEKIVSAAIGSEGGVLRAELSNNIKVYLVVPPNYSGFGGDVYKLTPYFSMPTSENAPALPTDFGFGVDFEIENSHFDNIEPLYLIFDLDGGKTISEIRKDPKLNQFCLPTVTEFDPAGCAFLKNISTKDHTNTKYAVVSPIRNPEYDNLMFMNTTVPIGYDNLLVVQITKQATFIPVKLSKDVLTDLIRANKPGFTMPQIEAITLAIQNNIFHKDPTIYDHINKVFYSGGDPFESFKALDVLPKYKDYLTEARKRAGEIATKDLPVANVEGSIDSNLNSQDTLLEETKGYLIKNLEATSKTSSSDGYTALSSIFQVRRMERENFAGAKELRIKMTKNIFADIDYFIDADYDPSVNNFLMLLAYVWGRPEVFPSVKIDGKSGFNFLTRIALADEPPPPPNSEEEARKFVEKALKQIEKALQNKCSSSFDDLIKAAMLADAIGRSTLKNAVLEVIIQKILDSLRFNSGQSAIGVFREWEEAQRLGVDERYKCVNDLYRDKSVNSSTRLSCETLIKKNLKNFAYNELNCKELTVPGGTLPKIPKDCGISPEELPPLCPSE</sequence>
<reference evidence="2 3" key="1">
    <citation type="journal article" date="2016" name="Nat. Commun.">
        <title>Thousands of microbial genomes shed light on interconnected biogeochemical processes in an aquifer system.</title>
        <authorList>
            <person name="Anantharaman K."/>
            <person name="Brown C.T."/>
            <person name="Hug L.A."/>
            <person name="Sharon I."/>
            <person name="Castelle C.J."/>
            <person name="Probst A.J."/>
            <person name="Thomas B.C."/>
            <person name="Singh A."/>
            <person name="Wilkins M.J."/>
            <person name="Karaoz U."/>
            <person name="Brodie E.L."/>
            <person name="Williams K.H."/>
            <person name="Hubbard S.S."/>
            <person name="Banfield J.F."/>
        </authorList>
    </citation>
    <scope>NUCLEOTIDE SEQUENCE [LARGE SCALE GENOMIC DNA]</scope>
</reference>
<accession>A0A1F4VC26</accession>
<comment type="caution">
    <text evidence="2">The sequence shown here is derived from an EMBL/GenBank/DDBJ whole genome shotgun (WGS) entry which is preliminary data.</text>
</comment>
<feature type="transmembrane region" description="Helical" evidence="1">
    <location>
        <begin position="20"/>
        <end position="43"/>
    </location>
</feature>
<dbReference type="AlphaFoldDB" id="A0A1F4VC26"/>
<keyword evidence="1" id="KW-0812">Transmembrane</keyword>
<evidence type="ECO:0000313" key="3">
    <source>
        <dbReference type="Proteomes" id="UP000176504"/>
    </source>
</evidence>